<evidence type="ECO:0000256" key="4">
    <source>
        <dbReference type="ARBA" id="ARBA00022840"/>
    </source>
</evidence>
<reference evidence="5 6" key="1">
    <citation type="submission" date="2016-10" db="EMBL/GenBank/DDBJ databases">
        <authorList>
            <person name="Varghese N."/>
            <person name="Submissions S."/>
        </authorList>
    </citation>
    <scope>NUCLEOTIDE SEQUENCE [LARGE SCALE GENOMIC DNA]</scope>
    <source>
        <strain evidence="5 6">FF3</strain>
    </source>
</reference>
<evidence type="ECO:0000313" key="6">
    <source>
        <dbReference type="Proteomes" id="UP000182932"/>
    </source>
</evidence>
<proteinExistence type="inferred from homology"/>
<dbReference type="InterPro" id="IPR050319">
    <property type="entry name" value="ABC_transp_ATP-bind"/>
</dbReference>
<sequence>MRAQVLSLLCVVQDRLGLTYFFIRHDLALVRYPCDRVALIHCGELVEEGEADRIFDHSESAYARMLIQPMPEVRVPA</sequence>
<keyword evidence="3" id="KW-0547">Nucleotide-binding</keyword>
<keyword evidence="6" id="KW-1185">Reference proteome</keyword>
<keyword evidence="4 5" id="KW-0067">ATP-binding</keyword>
<comment type="caution">
    <text evidence="5">The sequence shown here is derived from an EMBL/GenBank/DDBJ whole genome shotgun (WGS) entry which is preliminary data.</text>
</comment>
<protein>
    <submittedName>
        <fullName evidence="5">Peptide/nickel transport system ATP-binding protein</fullName>
    </submittedName>
</protein>
<dbReference type="SUPFAM" id="SSF52540">
    <property type="entry name" value="P-loop containing nucleoside triphosphate hydrolases"/>
    <property type="match status" value="1"/>
</dbReference>
<dbReference type="PANTHER" id="PTHR43776:SF7">
    <property type="entry name" value="D,D-DIPEPTIDE TRANSPORT ATP-BINDING PROTEIN DDPF-RELATED"/>
    <property type="match status" value="1"/>
</dbReference>
<dbReference type="PANTHER" id="PTHR43776">
    <property type="entry name" value="TRANSPORT ATP-BINDING PROTEIN"/>
    <property type="match status" value="1"/>
</dbReference>
<organism evidence="5 6">
    <name type="scientific">Marinovum algicola</name>
    <dbReference type="NCBI Taxonomy" id="42444"/>
    <lineage>
        <taxon>Bacteria</taxon>
        <taxon>Pseudomonadati</taxon>
        <taxon>Pseudomonadota</taxon>
        <taxon>Alphaproteobacteria</taxon>
        <taxon>Rhodobacterales</taxon>
        <taxon>Roseobacteraceae</taxon>
        <taxon>Marinovum</taxon>
    </lineage>
</organism>
<evidence type="ECO:0000256" key="1">
    <source>
        <dbReference type="ARBA" id="ARBA00005417"/>
    </source>
</evidence>
<gene>
    <name evidence="5" type="ORF">SAMN04487940_12426</name>
</gene>
<comment type="similarity">
    <text evidence="1">Belongs to the ABC transporter superfamily.</text>
</comment>
<dbReference type="RefSeq" id="WP_211569006.1">
    <property type="nucleotide sequence ID" value="NZ_CATMKJ010000018.1"/>
</dbReference>
<evidence type="ECO:0000313" key="5">
    <source>
        <dbReference type="EMBL" id="SEK07319.1"/>
    </source>
</evidence>
<keyword evidence="2" id="KW-0813">Transport</keyword>
<dbReference type="AlphaFoldDB" id="A0A975ZQL3"/>
<dbReference type="EMBL" id="FNYY01000024">
    <property type="protein sequence ID" value="SEK07319.1"/>
    <property type="molecule type" value="Genomic_DNA"/>
</dbReference>
<dbReference type="GeneID" id="80820643"/>
<dbReference type="Gene3D" id="3.40.50.300">
    <property type="entry name" value="P-loop containing nucleotide triphosphate hydrolases"/>
    <property type="match status" value="1"/>
</dbReference>
<dbReference type="GO" id="GO:0005524">
    <property type="term" value="F:ATP binding"/>
    <property type="evidence" value="ECO:0007669"/>
    <property type="project" value="UniProtKB-KW"/>
</dbReference>
<evidence type="ECO:0000256" key="3">
    <source>
        <dbReference type="ARBA" id="ARBA00022741"/>
    </source>
</evidence>
<evidence type="ECO:0000256" key="2">
    <source>
        <dbReference type="ARBA" id="ARBA00022448"/>
    </source>
</evidence>
<accession>A0A975ZQL3</accession>
<dbReference type="InterPro" id="IPR027417">
    <property type="entry name" value="P-loop_NTPase"/>
</dbReference>
<name>A0A975ZQL3_9RHOB</name>
<dbReference type="Proteomes" id="UP000182932">
    <property type="component" value="Unassembled WGS sequence"/>
</dbReference>